<proteinExistence type="predicted"/>
<organism evidence="1 2">
    <name type="scientific">Orchesella dallaii</name>
    <dbReference type="NCBI Taxonomy" id="48710"/>
    <lineage>
        <taxon>Eukaryota</taxon>
        <taxon>Metazoa</taxon>
        <taxon>Ecdysozoa</taxon>
        <taxon>Arthropoda</taxon>
        <taxon>Hexapoda</taxon>
        <taxon>Collembola</taxon>
        <taxon>Entomobryomorpha</taxon>
        <taxon>Entomobryoidea</taxon>
        <taxon>Orchesellidae</taxon>
        <taxon>Orchesellinae</taxon>
        <taxon>Orchesella</taxon>
    </lineage>
</organism>
<dbReference type="EMBL" id="CAXLJM020000013">
    <property type="protein sequence ID" value="CAL8078449.1"/>
    <property type="molecule type" value="Genomic_DNA"/>
</dbReference>
<sequence>MEEPGSWDAVLLLEKEMMLMSKLKHVTLDFACLKLRFTVTTIQSRSLREPLQPGLADESMTKIDNETIERDIKCLLAEAADSFWKPRRSPLRCTPSLVPAFRPWILNGDSVAVWKIAGWASTEQVVQELLGWLEMLNDEAINCALQQGSNIRNTVSGKWDA</sequence>
<reference evidence="1 2" key="1">
    <citation type="submission" date="2024-08" db="EMBL/GenBank/DDBJ databases">
        <authorList>
            <person name="Cucini C."/>
            <person name="Frati F."/>
        </authorList>
    </citation>
    <scope>NUCLEOTIDE SEQUENCE [LARGE SCALE GENOMIC DNA]</scope>
</reference>
<keyword evidence="2" id="KW-1185">Reference proteome</keyword>
<comment type="caution">
    <text evidence="1">The sequence shown here is derived from an EMBL/GenBank/DDBJ whole genome shotgun (WGS) entry which is preliminary data.</text>
</comment>
<name>A0ABP1PUY2_9HEXA</name>
<evidence type="ECO:0000313" key="1">
    <source>
        <dbReference type="EMBL" id="CAL8078449.1"/>
    </source>
</evidence>
<dbReference type="Proteomes" id="UP001642540">
    <property type="component" value="Unassembled WGS sequence"/>
</dbReference>
<accession>A0ABP1PUY2</accession>
<protein>
    <submittedName>
        <fullName evidence="1">Uncharacterized protein</fullName>
    </submittedName>
</protein>
<evidence type="ECO:0000313" key="2">
    <source>
        <dbReference type="Proteomes" id="UP001642540"/>
    </source>
</evidence>
<gene>
    <name evidence="1" type="ORF">ODALV1_LOCUS4099</name>
</gene>